<dbReference type="AlphaFoldDB" id="A0A1B6DPG8"/>
<protein>
    <submittedName>
        <fullName evidence="1">Uncharacterized protein</fullName>
    </submittedName>
</protein>
<feature type="non-terminal residue" evidence="1">
    <location>
        <position position="117"/>
    </location>
</feature>
<evidence type="ECO:0000313" key="1">
    <source>
        <dbReference type="EMBL" id="JAS27561.1"/>
    </source>
</evidence>
<organism evidence="1">
    <name type="scientific">Clastoptera arizonana</name>
    <name type="common">Arizona spittle bug</name>
    <dbReference type="NCBI Taxonomy" id="38151"/>
    <lineage>
        <taxon>Eukaryota</taxon>
        <taxon>Metazoa</taxon>
        <taxon>Ecdysozoa</taxon>
        <taxon>Arthropoda</taxon>
        <taxon>Hexapoda</taxon>
        <taxon>Insecta</taxon>
        <taxon>Pterygota</taxon>
        <taxon>Neoptera</taxon>
        <taxon>Paraneoptera</taxon>
        <taxon>Hemiptera</taxon>
        <taxon>Auchenorrhyncha</taxon>
        <taxon>Cercopoidea</taxon>
        <taxon>Clastopteridae</taxon>
        <taxon>Clastoptera</taxon>
    </lineage>
</organism>
<sequence>MDEDYTQLWNLNCRLHNSSFSCSDNSSHFRYQCNAQKNLFQCPTTCSMVTFSLEPSANQTSLFLFLPKYNRTLCSTNLSMNCSLSNYSDYVCLFRGYEAEDAADMLDHAGYDWSFLF</sequence>
<reference evidence="1" key="1">
    <citation type="submission" date="2015-12" db="EMBL/GenBank/DDBJ databases">
        <title>De novo transcriptome assembly of four potential Pierce s Disease insect vectors from Arizona vineyards.</title>
        <authorList>
            <person name="Tassone E.E."/>
        </authorList>
    </citation>
    <scope>NUCLEOTIDE SEQUENCE</scope>
</reference>
<accession>A0A1B6DPG8</accession>
<dbReference type="EMBL" id="GEDC01009737">
    <property type="protein sequence ID" value="JAS27561.1"/>
    <property type="molecule type" value="Transcribed_RNA"/>
</dbReference>
<proteinExistence type="predicted"/>
<gene>
    <name evidence="1" type="ORF">g.44460</name>
</gene>
<name>A0A1B6DPG8_9HEMI</name>